<geneLocation type="plasmid" evidence="1">
    <name>p2-OXA</name>
</geneLocation>
<evidence type="ECO:0000313" key="1">
    <source>
        <dbReference type="EMBL" id="ASD48958.1"/>
    </source>
</evidence>
<accession>A0A1Z3MMD0</accession>
<protein>
    <submittedName>
        <fullName evidence="1">Uncharacterized protein</fullName>
    </submittedName>
</protein>
<proteinExistence type="predicted"/>
<reference evidence="1" key="1">
    <citation type="submission" date="2017-04" db="EMBL/GenBank/DDBJ databases">
        <title>First report of Klebsiella oxytoca strain simultaneously producing NDM-1, IMP-4 and KPC-2 carbapenemases.</title>
        <authorList>
            <person name="Wang J."/>
            <person name="Li J."/>
            <person name="Yuan M."/>
            <person name="Chen H."/>
            <person name="Jia Y."/>
            <person name="Zhu X."/>
            <person name="Bai L."/>
            <person name="Bai X."/>
            <person name="Fanning S."/>
        </authorList>
    </citation>
    <scope>NUCLEOTIDE SEQUENCE</scope>
    <source>
        <strain evidence="1">PKOX3</strain>
        <plasmid evidence="1">p2-OXA</plasmid>
    </source>
</reference>
<keyword evidence="1" id="KW-0614">Plasmid</keyword>
<organism evidence="1">
    <name type="scientific">Klebsiella oxytoca</name>
    <dbReference type="NCBI Taxonomy" id="571"/>
    <lineage>
        <taxon>Bacteria</taxon>
        <taxon>Pseudomonadati</taxon>
        <taxon>Pseudomonadota</taxon>
        <taxon>Gammaproteobacteria</taxon>
        <taxon>Enterobacterales</taxon>
        <taxon>Enterobacteriaceae</taxon>
        <taxon>Klebsiella/Raoultella group</taxon>
        <taxon>Klebsiella</taxon>
    </lineage>
</organism>
<dbReference type="EMBL" id="KY913898">
    <property type="protein sequence ID" value="ASD48958.1"/>
    <property type="molecule type" value="Genomic_DNA"/>
</dbReference>
<dbReference type="AlphaFoldDB" id="A0A1Z3MMD0"/>
<name>A0A1Z3MMD0_KLEOX</name>
<sequence>MNNSHDDPVTNGWINDWLQKLPGDEGSGCRGAIFVKKE</sequence>